<dbReference type="Proteomes" id="UP000190648">
    <property type="component" value="Unassembled WGS sequence"/>
</dbReference>
<evidence type="ECO:0000313" key="2">
    <source>
        <dbReference type="Proteomes" id="UP000190648"/>
    </source>
</evidence>
<accession>A0A1V4JVQ1</accession>
<keyword evidence="2" id="KW-1185">Reference proteome</keyword>
<organism evidence="1 2">
    <name type="scientific">Patagioenas fasciata monilis</name>
    <dbReference type="NCBI Taxonomy" id="372326"/>
    <lineage>
        <taxon>Eukaryota</taxon>
        <taxon>Metazoa</taxon>
        <taxon>Chordata</taxon>
        <taxon>Craniata</taxon>
        <taxon>Vertebrata</taxon>
        <taxon>Euteleostomi</taxon>
        <taxon>Archelosauria</taxon>
        <taxon>Archosauria</taxon>
        <taxon>Dinosauria</taxon>
        <taxon>Saurischia</taxon>
        <taxon>Theropoda</taxon>
        <taxon>Coelurosauria</taxon>
        <taxon>Aves</taxon>
        <taxon>Neognathae</taxon>
        <taxon>Neoaves</taxon>
        <taxon>Columbimorphae</taxon>
        <taxon>Columbiformes</taxon>
        <taxon>Columbidae</taxon>
        <taxon>Patagioenas</taxon>
    </lineage>
</organism>
<proteinExistence type="predicted"/>
<dbReference type="AlphaFoldDB" id="A0A1V4JVQ1"/>
<name>A0A1V4JVQ1_PATFA</name>
<evidence type="ECO:0000313" key="1">
    <source>
        <dbReference type="EMBL" id="OPJ75757.1"/>
    </source>
</evidence>
<comment type="caution">
    <text evidence="1">The sequence shown here is derived from an EMBL/GenBank/DDBJ whole genome shotgun (WGS) entry which is preliminary data.</text>
</comment>
<sequence>MYVNEQRQGSKEVIQIPLMERFGTEVNRRYCHGLLKNETERFHYSCGMLSQNTQKLTIDISRLVILPNIKLLETKFCWDGVSDVPVTTSQTGLKLPWTT</sequence>
<gene>
    <name evidence="1" type="ORF">AV530_011925</name>
</gene>
<protein>
    <submittedName>
        <fullName evidence="1">Uncharacterized protein</fullName>
    </submittedName>
</protein>
<reference evidence="1 2" key="1">
    <citation type="submission" date="2016-02" db="EMBL/GenBank/DDBJ databases">
        <title>Band-tailed pigeon sequencing and assembly.</title>
        <authorList>
            <person name="Soares A.E."/>
            <person name="Novak B.J."/>
            <person name="Rice E.S."/>
            <person name="O'Connell B."/>
            <person name="Chang D."/>
            <person name="Weber S."/>
            <person name="Shapiro B."/>
        </authorList>
    </citation>
    <scope>NUCLEOTIDE SEQUENCE [LARGE SCALE GENOMIC DNA]</scope>
    <source>
        <strain evidence="1">BTP2013</strain>
        <tissue evidence="1">Blood</tissue>
    </source>
</reference>
<dbReference type="EMBL" id="LSYS01006159">
    <property type="protein sequence ID" value="OPJ75757.1"/>
    <property type="molecule type" value="Genomic_DNA"/>
</dbReference>